<dbReference type="EMBL" id="JACEGC010000006">
    <property type="protein sequence ID" value="MBC1194181.1"/>
    <property type="molecule type" value="Genomic_DNA"/>
</dbReference>
<reference evidence="2 3" key="1">
    <citation type="submission" date="2020-07" db="EMBL/GenBank/DDBJ databases">
        <title>Genomes of two Microcystis aeruginosa (Cyanobacteria) strains from Florida (USA) with disparate toxicogenic potential.</title>
        <authorList>
            <person name="Lefler F.W."/>
            <person name="Barbosa M."/>
            <person name="Berthold D.E."/>
            <person name="Laughinghouse H.D. IV."/>
        </authorList>
    </citation>
    <scope>NUCLEOTIDE SEQUENCE [LARGE SCALE GENOMIC DNA]</scope>
    <source>
        <strain evidence="2 3">BLCCF158</strain>
    </source>
</reference>
<evidence type="ECO:0000313" key="2">
    <source>
        <dbReference type="EMBL" id="MBC1194181.1"/>
    </source>
</evidence>
<gene>
    <name evidence="2" type="ORF">H0901_02470</name>
</gene>
<comment type="caution">
    <text evidence="2">The sequence shown here is derived from an EMBL/GenBank/DDBJ whole genome shotgun (WGS) entry which is preliminary data.</text>
</comment>
<evidence type="ECO:0000313" key="3">
    <source>
        <dbReference type="Proteomes" id="UP000525432"/>
    </source>
</evidence>
<organism evidence="2 3">
    <name type="scientific">Microcystis aeruginosa BLCC-F158</name>
    <dbReference type="NCBI Taxonomy" id="2755316"/>
    <lineage>
        <taxon>Bacteria</taxon>
        <taxon>Bacillati</taxon>
        <taxon>Cyanobacteriota</taxon>
        <taxon>Cyanophyceae</taxon>
        <taxon>Oscillatoriophycideae</taxon>
        <taxon>Chroococcales</taxon>
        <taxon>Microcystaceae</taxon>
        <taxon>Microcystis</taxon>
    </lineage>
</organism>
<keyword evidence="1" id="KW-1133">Transmembrane helix</keyword>
<accession>A0A841UT53</accession>
<keyword evidence="1" id="KW-0472">Membrane</keyword>
<dbReference type="AlphaFoldDB" id="A0A841UT53"/>
<evidence type="ECO:0000256" key="1">
    <source>
        <dbReference type="SAM" id="Phobius"/>
    </source>
</evidence>
<feature type="transmembrane region" description="Helical" evidence="1">
    <location>
        <begin position="12"/>
        <end position="39"/>
    </location>
</feature>
<proteinExistence type="predicted"/>
<sequence length="73" mass="8502">MTKLPETSGTELAIIFLVVNLSQLLRQFFWDFFVFLAFLRTNELRKSCSLIKIMFKVVFPKQNLSMGRQISGI</sequence>
<keyword evidence="1" id="KW-0812">Transmembrane</keyword>
<protein>
    <submittedName>
        <fullName evidence="2">Uncharacterized protein</fullName>
    </submittedName>
</protein>
<name>A0A841UT53_MICAE</name>
<dbReference type="Proteomes" id="UP000525432">
    <property type="component" value="Unassembled WGS sequence"/>
</dbReference>